<comment type="caution">
    <text evidence="7">The sequence shown here is derived from an EMBL/GenBank/DDBJ whole genome shotgun (WGS) entry which is preliminary data.</text>
</comment>
<evidence type="ECO:0000256" key="3">
    <source>
        <dbReference type="ARBA" id="ARBA00022806"/>
    </source>
</evidence>
<evidence type="ECO:0000313" key="7">
    <source>
        <dbReference type="EMBL" id="TMQ69408.1"/>
    </source>
</evidence>
<dbReference type="Proteomes" id="UP000319836">
    <property type="component" value="Unassembled WGS sequence"/>
</dbReference>
<keyword evidence="2" id="KW-0378">Hydrolase</keyword>
<keyword evidence="4" id="KW-0067">ATP-binding</keyword>
<dbReference type="InterPro" id="IPR050534">
    <property type="entry name" value="Coronavir_polyprotein_1ab"/>
</dbReference>
<protein>
    <submittedName>
        <fullName evidence="7">TM0106 family RecB-like putative nuclease</fullName>
    </submittedName>
</protein>
<dbReference type="Gene3D" id="3.40.50.300">
    <property type="entry name" value="P-loop containing nucleotide triphosphate hydrolases"/>
    <property type="match status" value="2"/>
</dbReference>
<dbReference type="InterPro" id="IPR027417">
    <property type="entry name" value="P-loop_NTPase"/>
</dbReference>
<dbReference type="Pfam" id="PF13087">
    <property type="entry name" value="AAA_12"/>
    <property type="match status" value="1"/>
</dbReference>
<accession>A0A538U0M2</accession>
<dbReference type="Pfam" id="PF13482">
    <property type="entry name" value="RNase_H_2"/>
    <property type="match status" value="1"/>
</dbReference>
<evidence type="ECO:0000259" key="6">
    <source>
        <dbReference type="Pfam" id="PF13482"/>
    </source>
</evidence>
<evidence type="ECO:0000256" key="4">
    <source>
        <dbReference type="ARBA" id="ARBA00022840"/>
    </source>
</evidence>
<dbReference type="InterPro" id="IPR041679">
    <property type="entry name" value="DNA2/NAM7-like_C"/>
</dbReference>
<name>A0A538U0M2_UNCEI</name>
<evidence type="ECO:0000256" key="1">
    <source>
        <dbReference type="ARBA" id="ARBA00022741"/>
    </source>
</evidence>
<dbReference type="Pfam" id="PF13604">
    <property type="entry name" value="AAA_30"/>
    <property type="match status" value="1"/>
</dbReference>
<dbReference type="CDD" id="cd17934">
    <property type="entry name" value="DEXXQc_Upf1-like"/>
    <property type="match status" value="1"/>
</dbReference>
<dbReference type="InterPro" id="IPR047187">
    <property type="entry name" value="SF1_C_Upf1"/>
</dbReference>
<dbReference type="AlphaFoldDB" id="A0A538U0M2"/>
<keyword evidence="3" id="KW-0347">Helicase</keyword>
<organism evidence="7 8">
    <name type="scientific">Eiseniibacteriota bacterium</name>
    <dbReference type="NCBI Taxonomy" id="2212470"/>
    <lineage>
        <taxon>Bacteria</taxon>
        <taxon>Candidatus Eiseniibacteriota</taxon>
    </lineage>
</organism>
<dbReference type="CDD" id="cd18808">
    <property type="entry name" value="SF1_C_Upf1"/>
    <property type="match status" value="1"/>
</dbReference>
<sequence>CRWWPRCDRRRHDDDHLSIVAGISRLQRRELESREVVTLTSLAELATPLPWSPRRGTRPSMERVRDQARVQLAGRRERKSVFELLALAPDQGLARLPAPSPGDLFLDLEGDPYVGDHGREYLFGMASTSGDGRIVYASEWALRSQDEKWAFENVIDAILIHLENDPGLHVFHYGPYDLAALKRLMGRYATRERAIDRMLRAERFVDLLPVVRQSLRASVERYSIKDLESFYDFTRDVGLREASAFRAALERALELGDGDTIDEETRQAVERYNRDDCLSALRLRGWLEDLRARRTEAGAAIPRPAVVADGAPAPELDERERATQELAARLVSGIPADPGARSREQRARALLADLLEWHRREEKAPWWEYYRLRDLLDDALMDEKAAIAGLEFVAVAENGRRVVERYSFPPQETSIREEDELHTRELGDAARPRKVGTVVHIDPVERWIEIARSSKSSERLSAVFEHTHYDTRELAKALVRLGRWVDEHGIDAPGPERAARDLLLGRPPRLRLGVPLRTADETVVEAAVRIAPTLDQGVLVIQGPPGAGKTFTSAQMICALVRDGKKVGVCAHSHAVIRNLLEDVMEAVDRATVSVRCMHKTKKVSEAPGRISECADNEEPLAALAQGTIDVLGGTAWLWSRQEFHEAVDVLFVDEAGQMSLANALACAQGAKSLVLVGDPQQLEQPTKGSHPDGAGVSALEHALEGRKTLSPERGLFLDETWRLHPSICAFTSEQFYENKLHARAGLELQAIESARIRGAGLWLLPVEHQGNTTAAAEEVAEIRALLGELLETGAWIDAEAARRPLTLDDLLIVAPYNAQVADLVRALPRGARVGTVDRFQGQQAPIVIVSMTTSAPEDAPRGMEFLYSLDRLNVATSRARAACVLVASPRLFEPECRNPRQMQLANGFCRYLERARTLAPVVRPSAA</sequence>
<feature type="non-terminal residue" evidence="7">
    <location>
        <position position="1"/>
    </location>
</feature>
<dbReference type="GO" id="GO:0005524">
    <property type="term" value="F:ATP binding"/>
    <property type="evidence" value="ECO:0007669"/>
    <property type="project" value="UniProtKB-KW"/>
</dbReference>
<feature type="domain" description="DNA2/NAM7 helicase-like C-terminal" evidence="5">
    <location>
        <begin position="712"/>
        <end position="889"/>
    </location>
</feature>
<reference evidence="7 8" key="1">
    <citation type="journal article" date="2019" name="Nat. Microbiol.">
        <title>Mediterranean grassland soil C-N compound turnover is dependent on rainfall and depth, and is mediated by genomically divergent microorganisms.</title>
        <authorList>
            <person name="Diamond S."/>
            <person name="Andeer P.F."/>
            <person name="Li Z."/>
            <person name="Crits-Christoph A."/>
            <person name="Burstein D."/>
            <person name="Anantharaman K."/>
            <person name="Lane K.R."/>
            <person name="Thomas B.C."/>
            <person name="Pan C."/>
            <person name="Northen T.R."/>
            <person name="Banfield J.F."/>
        </authorList>
    </citation>
    <scope>NUCLEOTIDE SEQUENCE [LARGE SCALE GENOMIC DNA]</scope>
    <source>
        <strain evidence="7">WS_10</strain>
    </source>
</reference>
<dbReference type="EMBL" id="VBPA01000304">
    <property type="protein sequence ID" value="TMQ69408.1"/>
    <property type="molecule type" value="Genomic_DNA"/>
</dbReference>
<gene>
    <name evidence="7" type="ORF">E6K80_11835</name>
</gene>
<dbReference type="GO" id="GO:0016787">
    <property type="term" value="F:hydrolase activity"/>
    <property type="evidence" value="ECO:0007669"/>
    <property type="project" value="UniProtKB-KW"/>
</dbReference>
<proteinExistence type="predicted"/>
<dbReference type="InterPro" id="IPR038720">
    <property type="entry name" value="YprB_RNase_H-like_dom"/>
</dbReference>
<dbReference type="SUPFAM" id="SSF52540">
    <property type="entry name" value="P-loop containing nucleoside triphosphate hydrolases"/>
    <property type="match status" value="1"/>
</dbReference>
<dbReference type="InterPro" id="IPR019993">
    <property type="entry name" value="RecB_nuclease_TM0106_put"/>
</dbReference>
<evidence type="ECO:0000313" key="8">
    <source>
        <dbReference type="Proteomes" id="UP000319836"/>
    </source>
</evidence>
<feature type="domain" description="YprB ribonuclease H-like" evidence="6">
    <location>
        <begin position="104"/>
        <end position="287"/>
    </location>
</feature>
<evidence type="ECO:0000256" key="2">
    <source>
        <dbReference type="ARBA" id="ARBA00022801"/>
    </source>
</evidence>
<dbReference type="GO" id="GO:0043139">
    <property type="term" value="F:5'-3' DNA helicase activity"/>
    <property type="evidence" value="ECO:0007669"/>
    <property type="project" value="TreeGrafter"/>
</dbReference>
<dbReference type="PANTHER" id="PTHR43788:SF8">
    <property type="entry name" value="DNA-BINDING PROTEIN SMUBP-2"/>
    <property type="match status" value="1"/>
</dbReference>
<dbReference type="NCBIfam" id="TIGR03491">
    <property type="entry name" value="TM0106 family RecB-like putative nuclease"/>
    <property type="match status" value="1"/>
</dbReference>
<keyword evidence="1" id="KW-0547">Nucleotide-binding</keyword>
<dbReference type="PANTHER" id="PTHR43788">
    <property type="entry name" value="DNA2/NAM7 HELICASE FAMILY MEMBER"/>
    <property type="match status" value="1"/>
</dbReference>
<evidence type="ECO:0000259" key="5">
    <source>
        <dbReference type="Pfam" id="PF13087"/>
    </source>
</evidence>